<dbReference type="InterPro" id="IPR027417">
    <property type="entry name" value="P-loop_NTPase"/>
</dbReference>
<comment type="caution">
    <text evidence="3">The sequence shown here is derived from an EMBL/GenBank/DDBJ whole genome shotgun (WGS) entry which is preliminary data.</text>
</comment>
<evidence type="ECO:0000313" key="3">
    <source>
        <dbReference type="EMBL" id="MDP9959168.1"/>
    </source>
</evidence>
<dbReference type="Proteomes" id="UP001235513">
    <property type="component" value="Unassembled WGS sequence"/>
</dbReference>
<evidence type="ECO:0008006" key="5">
    <source>
        <dbReference type="Google" id="ProtNLM"/>
    </source>
</evidence>
<feature type="domain" description="DNA2/NAM7 helicase-like C-terminal" evidence="2">
    <location>
        <begin position="22"/>
        <end position="96"/>
    </location>
</feature>
<evidence type="ECO:0000259" key="2">
    <source>
        <dbReference type="Pfam" id="PF13087"/>
    </source>
</evidence>
<dbReference type="PANTHER" id="PTHR10887:SF495">
    <property type="entry name" value="HELICASE SENATAXIN ISOFORM X1-RELATED"/>
    <property type="match status" value="1"/>
</dbReference>
<dbReference type="Pfam" id="PF10881">
    <property type="entry name" value="DUF2726"/>
    <property type="match status" value="1"/>
</dbReference>
<accession>A0ABT9SIA7</accession>
<feature type="domain" description="DUF2726" evidence="1">
    <location>
        <begin position="154"/>
        <end position="276"/>
    </location>
</feature>
<name>A0ABT9SIA7_9FLAO</name>
<keyword evidence="4" id="KW-1185">Reference proteome</keyword>
<dbReference type="PANTHER" id="PTHR10887">
    <property type="entry name" value="DNA2/NAM7 HELICASE FAMILY"/>
    <property type="match status" value="1"/>
</dbReference>
<dbReference type="InterPro" id="IPR047187">
    <property type="entry name" value="SF1_C_Upf1"/>
</dbReference>
<evidence type="ECO:0000259" key="1">
    <source>
        <dbReference type="Pfam" id="PF10881"/>
    </source>
</evidence>
<dbReference type="CDD" id="cd18808">
    <property type="entry name" value="SF1_C_Upf1"/>
    <property type="match status" value="1"/>
</dbReference>
<dbReference type="InterPro" id="IPR045055">
    <property type="entry name" value="DNA2/NAM7-like"/>
</dbReference>
<dbReference type="Gene3D" id="3.40.50.300">
    <property type="entry name" value="P-loop containing nucleotide triphosphate hydrolases"/>
    <property type="match status" value="1"/>
</dbReference>
<proteinExistence type="predicted"/>
<dbReference type="InterPro" id="IPR024402">
    <property type="entry name" value="DUF2726"/>
</dbReference>
<organism evidence="3 4">
    <name type="scientific">Chryseobacterium lathyri</name>
    <dbReference type="NCBI Taxonomy" id="395933"/>
    <lineage>
        <taxon>Bacteria</taxon>
        <taxon>Pseudomonadati</taxon>
        <taxon>Bacteroidota</taxon>
        <taxon>Flavobacteriia</taxon>
        <taxon>Flavobacteriales</taxon>
        <taxon>Weeksellaceae</taxon>
        <taxon>Chryseobacterium group</taxon>
        <taxon>Chryseobacterium</taxon>
    </lineage>
</organism>
<evidence type="ECO:0000313" key="4">
    <source>
        <dbReference type="Proteomes" id="UP001235513"/>
    </source>
</evidence>
<dbReference type="Gene3D" id="3.40.960.10">
    <property type="entry name" value="VSR Endonuclease"/>
    <property type="match status" value="1"/>
</dbReference>
<gene>
    <name evidence="3" type="ORF">J2T04_001047</name>
</gene>
<dbReference type="InterPro" id="IPR041679">
    <property type="entry name" value="DNA2/NAM7-like_C"/>
</dbReference>
<dbReference type="EMBL" id="JAUSRL010000002">
    <property type="protein sequence ID" value="MDP9959168.1"/>
    <property type="molecule type" value="Genomic_DNA"/>
</dbReference>
<dbReference type="SUPFAM" id="SSF52540">
    <property type="entry name" value="P-loop containing nucleoside triphosphate hydrolases"/>
    <property type="match status" value="1"/>
</dbReference>
<reference evidence="3 4" key="1">
    <citation type="submission" date="2023-07" db="EMBL/GenBank/DDBJ databases">
        <title>Sorghum-associated microbial communities from plants grown in Nebraska, USA.</title>
        <authorList>
            <person name="Schachtman D."/>
        </authorList>
    </citation>
    <scope>NUCLEOTIDE SEQUENCE [LARGE SCALE GENOMIC DNA]</scope>
    <source>
        <strain evidence="3 4">CC351</strain>
    </source>
</reference>
<protein>
    <recommendedName>
        <fullName evidence="5">DUF2726 domain-containing protein</fullName>
    </recommendedName>
</protein>
<dbReference type="RefSeq" id="WP_306841780.1">
    <property type="nucleotide sequence ID" value="NZ_JAUSRL010000002.1"/>
</dbReference>
<dbReference type="Pfam" id="PF13087">
    <property type="entry name" value="AAA_12"/>
    <property type="match status" value="1"/>
</dbReference>
<sequence length="279" mass="32568">MGWEYHCFSIANFCILLCINLQFGIVTPYRNQTLALQRTFQGTDIKADTVDKFQGRENDVIILSTVDNEISEFTDNPNRLNVAISRAKDQLILLVNGNENDNDNNISDLIRYIDYNNFKTINSEIHSIFDYLYKGYEEKRRALLSDQKKKSVFDSENLMYALIKEVLSDDQFSKYGVILHHPLRNLLLDFSRLNTEEEKYARHHATHLDFLIYNKLGKNPVLAIEVDGYEYHKTESKQAGRDRMKNEILEKYRIPLVRFSTTGSGEKEKLIKALRKLQL</sequence>